<evidence type="ECO:0000313" key="2">
    <source>
        <dbReference type="EMBL" id="KAL1860388.1"/>
    </source>
</evidence>
<reference evidence="2 3" key="1">
    <citation type="journal article" date="2024" name="Commun. Biol.">
        <title>Comparative genomic analysis of thermophilic fungi reveals convergent evolutionary adaptations and gene losses.</title>
        <authorList>
            <person name="Steindorff A.S."/>
            <person name="Aguilar-Pontes M.V."/>
            <person name="Robinson A.J."/>
            <person name="Andreopoulos B."/>
            <person name="LaButti K."/>
            <person name="Kuo A."/>
            <person name="Mondo S."/>
            <person name="Riley R."/>
            <person name="Otillar R."/>
            <person name="Haridas S."/>
            <person name="Lipzen A."/>
            <person name="Grimwood J."/>
            <person name="Schmutz J."/>
            <person name="Clum A."/>
            <person name="Reid I.D."/>
            <person name="Moisan M.C."/>
            <person name="Butler G."/>
            <person name="Nguyen T.T.M."/>
            <person name="Dewar K."/>
            <person name="Conant G."/>
            <person name="Drula E."/>
            <person name="Henrissat B."/>
            <person name="Hansel C."/>
            <person name="Singer S."/>
            <person name="Hutchinson M.I."/>
            <person name="de Vries R.P."/>
            <person name="Natvig D.O."/>
            <person name="Powell A.J."/>
            <person name="Tsang A."/>
            <person name="Grigoriev I.V."/>
        </authorList>
    </citation>
    <scope>NUCLEOTIDE SEQUENCE [LARGE SCALE GENOMIC DNA]</scope>
    <source>
        <strain evidence="2 3">ATCC 24622</strain>
    </source>
</reference>
<organism evidence="2 3">
    <name type="scientific">Phialemonium thermophilum</name>
    <dbReference type="NCBI Taxonomy" id="223376"/>
    <lineage>
        <taxon>Eukaryota</taxon>
        <taxon>Fungi</taxon>
        <taxon>Dikarya</taxon>
        <taxon>Ascomycota</taxon>
        <taxon>Pezizomycotina</taxon>
        <taxon>Sordariomycetes</taxon>
        <taxon>Sordariomycetidae</taxon>
        <taxon>Cephalothecales</taxon>
        <taxon>Cephalothecaceae</taxon>
        <taxon>Phialemonium</taxon>
    </lineage>
</organism>
<name>A0ABR3WEV9_9PEZI</name>
<evidence type="ECO:0008006" key="4">
    <source>
        <dbReference type="Google" id="ProtNLM"/>
    </source>
</evidence>
<gene>
    <name evidence="2" type="ORF">VTK73DRAFT_7370</name>
</gene>
<evidence type="ECO:0000313" key="3">
    <source>
        <dbReference type="Proteomes" id="UP001586593"/>
    </source>
</evidence>
<feature type="region of interest" description="Disordered" evidence="1">
    <location>
        <begin position="150"/>
        <end position="172"/>
    </location>
</feature>
<proteinExistence type="predicted"/>
<dbReference type="InterPro" id="IPR029021">
    <property type="entry name" value="Prot-tyrosine_phosphatase-like"/>
</dbReference>
<dbReference type="InterPro" id="IPR026893">
    <property type="entry name" value="Tyr/Ser_Pase_IphP-type"/>
</dbReference>
<dbReference type="InterPro" id="IPR016130">
    <property type="entry name" value="Tyr_Pase_AS"/>
</dbReference>
<dbReference type="Gene3D" id="3.90.190.10">
    <property type="entry name" value="Protein tyrosine phosphatase superfamily"/>
    <property type="match status" value="1"/>
</dbReference>
<evidence type="ECO:0000256" key="1">
    <source>
        <dbReference type="SAM" id="MobiDB-lite"/>
    </source>
</evidence>
<keyword evidence="3" id="KW-1185">Reference proteome</keyword>
<dbReference type="EMBL" id="JAZHXJ010000466">
    <property type="protein sequence ID" value="KAL1860388.1"/>
    <property type="molecule type" value="Genomic_DNA"/>
</dbReference>
<comment type="caution">
    <text evidence="2">The sequence shown here is derived from an EMBL/GenBank/DDBJ whole genome shotgun (WGS) entry which is preliminary data.</text>
</comment>
<dbReference type="Proteomes" id="UP001586593">
    <property type="component" value="Unassembled WGS sequence"/>
</dbReference>
<protein>
    <recommendedName>
        <fullName evidence="4">Tyrosine specific protein phosphatases domain-containing protein</fullName>
    </recommendedName>
</protein>
<dbReference type="SUPFAM" id="SSF52799">
    <property type="entry name" value="(Phosphotyrosine protein) phosphatases II"/>
    <property type="match status" value="1"/>
</dbReference>
<dbReference type="Pfam" id="PF13350">
    <property type="entry name" value="Y_phosphatase3"/>
    <property type="match status" value="1"/>
</dbReference>
<dbReference type="PROSITE" id="PS00383">
    <property type="entry name" value="TYR_PHOSPHATASE_1"/>
    <property type="match status" value="1"/>
</dbReference>
<sequence length="380" mass="41997">MSTPNSLTTTVVHDHAPTLATIDPPSAEVRRKGSYVRPIGCYLTQKDSNPWMTHRLSIHLPSRLLRRSPSRPFSAHCIEQGQTPMNPRRLVALKGTLNMRDIGGYPTVDGKHVVCGRIYRSANLAQLGPDDIAQLQEMGIHTVVDLRGSKEARDDPDRLPPGTDYANTPIIGNSKGDGIDEGTISRLIAAAGLPKSMLNTAKVTAEGPYYRMLYLASSYGTDAHTAKLAGYRPLFQKLLTLPPTSNLLFHCTGGRDRTGVATALLHKTLGVPDDMIESDFVASNEYLQPDRDNPDSTRFREFRSTNVFLQPSTNKEFQRVAADFGASPDEIRGAVELRPDLLRRMFRAIQDKYGSFDAFLASELGVGRTEREALKERFTS</sequence>
<accession>A0ABR3WEV9</accession>